<dbReference type="InterPro" id="IPR006565">
    <property type="entry name" value="BTP"/>
</dbReference>
<dbReference type="GO" id="GO:0046982">
    <property type="term" value="F:protein heterodimerization activity"/>
    <property type="evidence" value="ECO:0007669"/>
    <property type="project" value="InterPro"/>
</dbReference>
<evidence type="ECO:0000256" key="5">
    <source>
        <dbReference type="ARBA" id="ARBA00023163"/>
    </source>
</evidence>
<dbReference type="GO" id="GO:0005634">
    <property type="term" value="C:nucleus"/>
    <property type="evidence" value="ECO:0007669"/>
    <property type="project" value="UniProtKB-SubCell"/>
</dbReference>
<dbReference type="PROSITE" id="PS00633">
    <property type="entry name" value="BROMODOMAIN_1"/>
    <property type="match status" value="1"/>
</dbReference>
<keyword evidence="5" id="KW-0804">Transcription</keyword>
<feature type="compositionally biased region" description="Low complexity" evidence="9">
    <location>
        <begin position="113"/>
        <end position="128"/>
    </location>
</feature>
<dbReference type="Pfam" id="PF00439">
    <property type="entry name" value="Bromodomain"/>
    <property type="match status" value="1"/>
</dbReference>
<name>A0A2J6PIX4_9HELO</name>
<feature type="compositionally biased region" description="Basic residues" evidence="9">
    <location>
        <begin position="418"/>
        <end position="433"/>
    </location>
</feature>
<reference evidence="11 12" key="1">
    <citation type="submission" date="2016-05" db="EMBL/GenBank/DDBJ databases">
        <title>A degradative enzymes factory behind the ericoid mycorrhizal symbiosis.</title>
        <authorList>
            <consortium name="DOE Joint Genome Institute"/>
            <person name="Martino E."/>
            <person name="Morin E."/>
            <person name="Grelet G."/>
            <person name="Kuo A."/>
            <person name="Kohler A."/>
            <person name="Daghino S."/>
            <person name="Barry K."/>
            <person name="Choi C."/>
            <person name="Cichocki N."/>
            <person name="Clum A."/>
            <person name="Copeland A."/>
            <person name="Hainaut M."/>
            <person name="Haridas S."/>
            <person name="Labutti K."/>
            <person name="Lindquist E."/>
            <person name="Lipzen A."/>
            <person name="Khouja H.-R."/>
            <person name="Murat C."/>
            <person name="Ohm R."/>
            <person name="Olson A."/>
            <person name="Spatafora J."/>
            <person name="Veneault-Fourrey C."/>
            <person name="Henrissat B."/>
            <person name="Grigoriev I."/>
            <person name="Martin F."/>
            <person name="Perotto S."/>
        </authorList>
    </citation>
    <scope>NUCLEOTIDE SEQUENCE [LARGE SCALE GENOMIC DNA]</scope>
    <source>
        <strain evidence="11 12">UAMH 7357</strain>
    </source>
</reference>
<dbReference type="CDD" id="cd05510">
    <property type="entry name" value="Bromo_SPT7_like"/>
    <property type="match status" value="1"/>
</dbReference>
<sequence length="1091" mass="119861">MSESATVQYDGDNAEDEQQRQMFKELYRRTEAKIAGLFGGRNAVEEETGGHNGDQVDQLAADEPSIAEPKEQAPKKSARTIDEDNYDDDDEDEDEDDVQDSPLKNKGANALLSPSKSGSSPVSSDISPTKQAEQNKDEAVQEQPKSSEDVRKQLEEAKKATEESAKRSFQTLFYTLENDRVAMLEQQRLEESEKQIESEMDNGGNTSHANGANGEHHGSLSSANLGASSLTLKHLIARIDLKRDQVKASDAELRSLMNEVRKNRSKWASEENVHQEELYEAAEKVLSELKAMTEYSAPFLTRVNKREAPDYYNIIKHPMDLGTMTKKLKTLTYKSKAEFVADLNLIWDNCLKYNADIQHPLRRNANSMRKEAEKLVPLIPDLTIRPRAEVEAEERRKQNGGEDEGGDDSDDEPIMSSRGRKAGAKGSKARKAHPGREEGTPGVDVKPSLQLNGLLGGLGHEGSDAGMDGSQNGFATPPIGSITPSGMNGIPGHGSQADVMDIDGPSINGLSLGQALGAAADDLREDEEYKIWKQVTKKDRALVAKERNRLFRGDRLNIEEPALLRTKAGMRRWLRQQKQAQSDATRSDTNAKGAKDAIQGVETLAEGMEGEEERVLPDYYDALSAIPDIPPKLQWVEDADGQLIDRSEEFLRMVPSGLFTAPKSFLTAKVEANMRQMQETRKLCSKIGVIKQMQLQAQMYNNQFPKYEPEPFIEVDIEPHVVSDDGPIMATWVCKAALQRSVAKLCYHAGFEELQPSALDVITDIAGDFFTKLVQTFNVYRETPKIPAIGAVAEAGAKWQETFTDEEVLLHTLSENGLEVGSLESYVKDDVERLGTKLGVMHDRMKAHLSDLLRPALTDGGADGSGAFNDGSEQFVGGDFAEELGEDFFGFKALGLDAEFGMASLSVPLHLLHTRLYNDPTKPTITQGPSTDIFPPLPPLEPVTKENLQDQIGLVRNFFLAKLHANDDEPLLEDEELPAKQRPSRPRLGPTGKITSPRKRPAKEQSGNAKKKKKLDNGTAVDPATGAKIGINSSPEKPNPLTASAKKLKLGLPNGGPVSMERAESSQGNASQNEKDDGSAVGMMSPESIER</sequence>
<dbReference type="InterPro" id="IPR036427">
    <property type="entry name" value="Bromodomain-like_sf"/>
</dbReference>
<dbReference type="GO" id="GO:0006325">
    <property type="term" value="P:chromatin organization"/>
    <property type="evidence" value="ECO:0007669"/>
    <property type="project" value="UniProtKB-ARBA"/>
</dbReference>
<feature type="compositionally biased region" description="Basic and acidic residues" evidence="9">
    <location>
        <begin position="133"/>
        <end position="165"/>
    </location>
</feature>
<proteinExistence type="predicted"/>
<gene>
    <name evidence="11" type="ORF">NA56DRAFT_584577</name>
</gene>
<keyword evidence="2" id="KW-0597">Phosphoprotein</keyword>
<feature type="compositionally biased region" description="Acidic residues" evidence="9">
    <location>
        <begin position="83"/>
        <end position="99"/>
    </location>
</feature>
<evidence type="ECO:0000256" key="4">
    <source>
        <dbReference type="ARBA" id="ARBA00023117"/>
    </source>
</evidence>
<dbReference type="FunFam" id="1.10.20.10:FF:000072">
    <property type="entry name" value="Transcriptional activator spt7"/>
    <property type="match status" value="1"/>
</dbReference>
<dbReference type="InterPro" id="IPR037782">
    <property type="entry name" value="Spt7"/>
</dbReference>
<evidence type="ECO:0000256" key="6">
    <source>
        <dbReference type="ARBA" id="ARBA00023242"/>
    </source>
</evidence>
<dbReference type="Gene3D" id="1.10.20.10">
    <property type="entry name" value="Histone, subunit A"/>
    <property type="match status" value="1"/>
</dbReference>
<dbReference type="GO" id="GO:0000124">
    <property type="term" value="C:SAGA complex"/>
    <property type="evidence" value="ECO:0007669"/>
    <property type="project" value="InterPro"/>
</dbReference>
<dbReference type="STRING" id="1745343.A0A2J6PIX4"/>
<dbReference type="EMBL" id="KZ613525">
    <property type="protein sequence ID" value="PMD13970.1"/>
    <property type="molecule type" value="Genomic_DNA"/>
</dbReference>
<dbReference type="Pfam" id="PF07524">
    <property type="entry name" value="Bromo_TP"/>
    <property type="match status" value="1"/>
</dbReference>
<feature type="compositionally biased region" description="Polar residues" evidence="9">
    <location>
        <begin position="576"/>
        <end position="590"/>
    </location>
</feature>
<feature type="domain" description="Bromo" evidence="10">
    <location>
        <begin position="291"/>
        <end position="354"/>
    </location>
</feature>
<dbReference type="GO" id="GO:0006357">
    <property type="term" value="P:regulation of transcription by RNA polymerase II"/>
    <property type="evidence" value="ECO:0007669"/>
    <property type="project" value="UniProtKB-ARBA"/>
</dbReference>
<feature type="region of interest" description="Disordered" evidence="9">
    <location>
        <begin position="40"/>
        <end position="165"/>
    </location>
</feature>
<dbReference type="GO" id="GO:0046695">
    <property type="term" value="C:SLIK (SAGA-like) complex"/>
    <property type="evidence" value="ECO:0007669"/>
    <property type="project" value="InterPro"/>
</dbReference>
<dbReference type="PANTHER" id="PTHR47343:SF1">
    <property type="entry name" value="TRANSCRIPTIONAL ACTIVATOR SPT7"/>
    <property type="match status" value="1"/>
</dbReference>
<dbReference type="PRINTS" id="PR00503">
    <property type="entry name" value="BROMODOMAIN"/>
</dbReference>
<accession>A0A2J6PIX4</accession>
<evidence type="ECO:0000256" key="2">
    <source>
        <dbReference type="ARBA" id="ARBA00022553"/>
    </source>
</evidence>
<keyword evidence="6" id="KW-0539">Nucleus</keyword>
<feature type="compositionally biased region" description="Acidic residues" evidence="9">
    <location>
        <begin position="401"/>
        <end position="413"/>
    </location>
</feature>
<dbReference type="AlphaFoldDB" id="A0A2J6PIX4"/>
<feature type="region of interest" description="Disordered" evidence="9">
    <location>
        <begin position="575"/>
        <end position="594"/>
    </location>
</feature>
<feature type="compositionally biased region" description="Basic and acidic residues" evidence="9">
    <location>
        <begin position="68"/>
        <end position="82"/>
    </location>
</feature>
<keyword evidence="3" id="KW-0805">Transcription regulation</keyword>
<protein>
    <recommendedName>
        <fullName evidence="7">SAGA complex subunit Spt7</fullName>
    </recommendedName>
</protein>
<dbReference type="Proteomes" id="UP000235672">
    <property type="component" value="Unassembled WGS sequence"/>
</dbReference>
<dbReference type="InterPro" id="IPR009072">
    <property type="entry name" value="Histone-fold"/>
</dbReference>
<dbReference type="InterPro" id="IPR001487">
    <property type="entry name" value="Bromodomain"/>
</dbReference>
<dbReference type="FunFam" id="1.20.920.10:FF:000032">
    <property type="entry name" value="Transcriptional activator spt7"/>
    <property type="match status" value="1"/>
</dbReference>
<evidence type="ECO:0000313" key="12">
    <source>
        <dbReference type="Proteomes" id="UP000235672"/>
    </source>
</evidence>
<dbReference type="InterPro" id="IPR018359">
    <property type="entry name" value="Bromodomain_CS"/>
</dbReference>
<dbReference type="Gene3D" id="1.20.920.10">
    <property type="entry name" value="Bromodomain-like"/>
    <property type="match status" value="1"/>
</dbReference>
<comment type="subcellular location">
    <subcellularLocation>
        <location evidence="1">Nucleus</location>
    </subcellularLocation>
</comment>
<evidence type="ECO:0000256" key="8">
    <source>
        <dbReference type="PROSITE-ProRule" id="PRU00035"/>
    </source>
</evidence>
<feature type="region of interest" description="Disordered" evidence="9">
    <location>
        <begin position="188"/>
        <end position="222"/>
    </location>
</feature>
<keyword evidence="4 8" id="KW-0103">Bromodomain</keyword>
<dbReference type="CDD" id="cd22927">
    <property type="entry name" value="HFD_SPT7"/>
    <property type="match status" value="1"/>
</dbReference>
<feature type="compositionally biased region" description="Basic and acidic residues" evidence="9">
    <location>
        <begin position="188"/>
        <end position="197"/>
    </location>
</feature>
<dbReference type="SMART" id="SM00297">
    <property type="entry name" value="BROMO"/>
    <property type="match status" value="1"/>
</dbReference>
<organism evidence="11 12">
    <name type="scientific">Hyaloscypha hepaticicola</name>
    <dbReference type="NCBI Taxonomy" id="2082293"/>
    <lineage>
        <taxon>Eukaryota</taxon>
        <taxon>Fungi</taxon>
        <taxon>Dikarya</taxon>
        <taxon>Ascomycota</taxon>
        <taxon>Pezizomycotina</taxon>
        <taxon>Leotiomycetes</taxon>
        <taxon>Helotiales</taxon>
        <taxon>Hyaloscyphaceae</taxon>
        <taxon>Hyaloscypha</taxon>
    </lineage>
</organism>
<evidence type="ECO:0000313" key="11">
    <source>
        <dbReference type="EMBL" id="PMD13970.1"/>
    </source>
</evidence>
<evidence type="ECO:0000259" key="10">
    <source>
        <dbReference type="PROSITE" id="PS50014"/>
    </source>
</evidence>
<evidence type="ECO:0000256" key="1">
    <source>
        <dbReference type="ARBA" id="ARBA00004123"/>
    </source>
</evidence>
<evidence type="ECO:0000256" key="9">
    <source>
        <dbReference type="SAM" id="MobiDB-lite"/>
    </source>
</evidence>
<dbReference type="SUPFAM" id="SSF47370">
    <property type="entry name" value="Bromodomain"/>
    <property type="match status" value="1"/>
</dbReference>
<feature type="region of interest" description="Disordered" evidence="9">
    <location>
        <begin position="971"/>
        <end position="1091"/>
    </location>
</feature>
<keyword evidence="12" id="KW-1185">Reference proteome</keyword>
<dbReference type="GO" id="GO:0005198">
    <property type="term" value="F:structural molecule activity"/>
    <property type="evidence" value="ECO:0007669"/>
    <property type="project" value="TreeGrafter"/>
</dbReference>
<dbReference type="PROSITE" id="PS50014">
    <property type="entry name" value="BROMODOMAIN_2"/>
    <property type="match status" value="1"/>
</dbReference>
<feature type="region of interest" description="Disordered" evidence="9">
    <location>
        <begin position="386"/>
        <end position="499"/>
    </location>
</feature>
<dbReference type="PANTHER" id="PTHR47343">
    <property type="entry name" value="TRANSCRIPTIONAL ACTIVATOR SPT7"/>
    <property type="match status" value="1"/>
</dbReference>
<feature type="compositionally biased region" description="Basic and acidic residues" evidence="9">
    <location>
        <begin position="386"/>
        <end position="400"/>
    </location>
</feature>
<dbReference type="OrthoDB" id="21449at2759"/>
<evidence type="ECO:0000256" key="7">
    <source>
        <dbReference type="ARBA" id="ARBA00093633"/>
    </source>
</evidence>
<evidence type="ECO:0000256" key="3">
    <source>
        <dbReference type="ARBA" id="ARBA00023015"/>
    </source>
</evidence>
<feature type="region of interest" description="Disordered" evidence="9">
    <location>
        <begin position="1"/>
        <end position="20"/>
    </location>
</feature>